<evidence type="ECO:0000259" key="9">
    <source>
        <dbReference type="PROSITE" id="PS50850"/>
    </source>
</evidence>
<dbReference type="AlphaFoldDB" id="A0A2N9BLK5"/>
<evidence type="ECO:0000256" key="7">
    <source>
        <dbReference type="SAM" id="MobiDB-lite"/>
    </source>
</evidence>
<dbReference type="PANTHER" id="PTHR23513:SF6">
    <property type="entry name" value="MAJOR FACILITATOR SUPERFAMILY ASSOCIATED DOMAIN-CONTAINING PROTEIN"/>
    <property type="match status" value="1"/>
</dbReference>
<evidence type="ECO:0000256" key="6">
    <source>
        <dbReference type="ARBA" id="ARBA00023136"/>
    </source>
</evidence>
<evidence type="ECO:0000256" key="3">
    <source>
        <dbReference type="ARBA" id="ARBA00022475"/>
    </source>
</evidence>
<dbReference type="GO" id="GO:0005886">
    <property type="term" value="C:plasma membrane"/>
    <property type="evidence" value="ECO:0007669"/>
    <property type="project" value="UniProtKB-SubCell"/>
</dbReference>
<evidence type="ECO:0000313" key="11">
    <source>
        <dbReference type="Proteomes" id="UP000235464"/>
    </source>
</evidence>
<reference evidence="11" key="1">
    <citation type="submission" date="2017-11" db="EMBL/GenBank/DDBJ databases">
        <authorList>
            <person name="Wibberg D."/>
        </authorList>
    </citation>
    <scope>NUCLEOTIDE SEQUENCE [LARGE SCALE GENOMIC DNA]</scope>
</reference>
<accession>A0A2N9BLK5</accession>
<dbReference type="SUPFAM" id="SSF103473">
    <property type="entry name" value="MFS general substrate transporter"/>
    <property type="match status" value="1"/>
</dbReference>
<name>A0A2N9BLK5_STRCX</name>
<keyword evidence="6 8" id="KW-0472">Membrane</keyword>
<feature type="transmembrane region" description="Helical" evidence="8">
    <location>
        <begin position="435"/>
        <end position="458"/>
    </location>
</feature>
<feature type="transmembrane region" description="Helical" evidence="8">
    <location>
        <begin position="589"/>
        <end position="607"/>
    </location>
</feature>
<feature type="compositionally biased region" description="Basic and acidic residues" evidence="7">
    <location>
        <begin position="131"/>
        <end position="140"/>
    </location>
</feature>
<keyword evidence="5 8" id="KW-1133">Transmembrane helix</keyword>
<evidence type="ECO:0000256" key="5">
    <source>
        <dbReference type="ARBA" id="ARBA00022989"/>
    </source>
</evidence>
<proteinExistence type="predicted"/>
<evidence type="ECO:0000256" key="4">
    <source>
        <dbReference type="ARBA" id="ARBA00022692"/>
    </source>
</evidence>
<feature type="transmembrane region" description="Helical" evidence="8">
    <location>
        <begin position="498"/>
        <end position="516"/>
    </location>
</feature>
<dbReference type="Proteomes" id="UP000235464">
    <property type="component" value="Chromosome I"/>
</dbReference>
<sequence length="629" mass="66358">MYAYEVAWLIADMAGNRTVADQLDEAILRLDPQHEQALARQTRKAATAPGLKAAQAATLYADALAAAPDSAPMRSGLDDASYRLLRGIRWLAMLCLALAGVGIDLYATEGETQKTGVAAAAGPGGLGHGLRPADHPDPVDGTHGPASAVPGGSAGDVGDDVVRPGQGRLKTSRWTVESGHPTAQTLRQVVSAHGMMRRVDPMNDTPDRPRTRWGIFAQRDFRLLWVGETVSGLGNSITVVALPLIAVEVLDAGATAVGLLAASVWLPWLLVGLPVGAWVDRMRKRPLMIACDLVAVAALVSIPLAAWLDALTFQHLLVAALTCGTAAVCFNTAYHSYIRIVLDGRDLLEGNAKLQGSEAATRVAGPGAAGLLAQAFGAVFALLVDAVTFLVSAVCLKRIGVVEPDTTPHEERAPLRQQISEGLRFVGRDRYLRPMVAWGAVINMALMGYQAVQVVFLVRTVGLNPAMVGLLLTSGSTGGIVGALVATRVSRRFGTARGLLLLQIATAPFVLLLPMTTPGPGLALFAMGSFLVGTGISVANIVVGSFRQTYCPPHMLGRVVATAMMINHSTIPIGSLLGGMLGDAVGYRPAMWIMTGIVAPSWLILAMSPMRRERDLPQTHELEQAHTKG</sequence>
<feature type="transmembrane region" description="Helical" evidence="8">
    <location>
        <begin position="555"/>
        <end position="577"/>
    </location>
</feature>
<feature type="transmembrane region" description="Helical" evidence="8">
    <location>
        <begin position="522"/>
        <end position="543"/>
    </location>
</feature>
<dbReference type="Gene3D" id="1.20.1250.20">
    <property type="entry name" value="MFS general substrate transporter like domains"/>
    <property type="match status" value="1"/>
</dbReference>
<dbReference type="PROSITE" id="PS50850">
    <property type="entry name" value="MFS"/>
    <property type="match status" value="1"/>
</dbReference>
<dbReference type="InterPro" id="IPR010290">
    <property type="entry name" value="TM_effector"/>
</dbReference>
<evidence type="ECO:0000313" key="10">
    <source>
        <dbReference type="EMBL" id="SOR84253.1"/>
    </source>
</evidence>
<feature type="transmembrane region" description="Helical" evidence="8">
    <location>
        <begin position="223"/>
        <end position="246"/>
    </location>
</feature>
<comment type="subcellular location">
    <subcellularLocation>
        <location evidence="1">Cell membrane</location>
        <topology evidence="1">Multi-pass membrane protein</topology>
    </subcellularLocation>
</comment>
<keyword evidence="2" id="KW-0813">Transport</keyword>
<dbReference type="InterPro" id="IPR020846">
    <property type="entry name" value="MFS_dom"/>
</dbReference>
<dbReference type="InterPro" id="IPR036259">
    <property type="entry name" value="MFS_trans_sf"/>
</dbReference>
<feature type="transmembrane region" description="Helical" evidence="8">
    <location>
        <begin position="252"/>
        <end position="275"/>
    </location>
</feature>
<evidence type="ECO:0000256" key="1">
    <source>
        <dbReference type="ARBA" id="ARBA00004651"/>
    </source>
</evidence>
<feature type="domain" description="Major facilitator superfamily (MFS) profile" evidence="9">
    <location>
        <begin position="432"/>
        <end position="629"/>
    </location>
</feature>
<keyword evidence="11" id="KW-1185">Reference proteome</keyword>
<organism evidence="10 11">
    <name type="scientific">Streptomyces chartreusis NRRL 3882</name>
    <dbReference type="NCBI Taxonomy" id="1079985"/>
    <lineage>
        <taxon>Bacteria</taxon>
        <taxon>Bacillati</taxon>
        <taxon>Actinomycetota</taxon>
        <taxon>Actinomycetes</taxon>
        <taxon>Kitasatosporales</taxon>
        <taxon>Streptomycetaceae</taxon>
        <taxon>Streptomyces</taxon>
    </lineage>
</organism>
<protein>
    <submittedName>
        <fullName evidence="10">Enterobactin exporter EntS</fullName>
    </submittedName>
</protein>
<keyword evidence="3" id="KW-1003">Cell membrane</keyword>
<feature type="region of interest" description="Disordered" evidence="7">
    <location>
        <begin position="122"/>
        <end position="160"/>
    </location>
</feature>
<dbReference type="GO" id="GO:0022857">
    <property type="term" value="F:transmembrane transporter activity"/>
    <property type="evidence" value="ECO:0007669"/>
    <property type="project" value="InterPro"/>
</dbReference>
<dbReference type="EMBL" id="LT963352">
    <property type="protein sequence ID" value="SOR84253.1"/>
    <property type="molecule type" value="Genomic_DNA"/>
</dbReference>
<evidence type="ECO:0000256" key="8">
    <source>
        <dbReference type="SAM" id="Phobius"/>
    </source>
</evidence>
<evidence type="ECO:0000256" key="2">
    <source>
        <dbReference type="ARBA" id="ARBA00022448"/>
    </source>
</evidence>
<dbReference type="CDD" id="cd06173">
    <property type="entry name" value="MFS_MefA_like"/>
    <property type="match status" value="1"/>
</dbReference>
<dbReference type="Pfam" id="PF05977">
    <property type="entry name" value="MFS_3"/>
    <property type="match status" value="1"/>
</dbReference>
<dbReference type="RefSeq" id="WP_231911204.1">
    <property type="nucleotide sequence ID" value="NZ_LT962942.1"/>
</dbReference>
<dbReference type="PANTHER" id="PTHR23513">
    <property type="entry name" value="INTEGRAL MEMBRANE EFFLUX PROTEIN-RELATED"/>
    <property type="match status" value="1"/>
</dbReference>
<gene>
    <name evidence="10" type="ORF">SCNRRL3882_7698</name>
</gene>
<feature type="transmembrane region" description="Helical" evidence="8">
    <location>
        <begin position="287"/>
        <end position="307"/>
    </location>
</feature>
<keyword evidence="4 8" id="KW-0812">Transmembrane</keyword>
<feature type="transmembrane region" description="Helical" evidence="8">
    <location>
        <begin position="464"/>
        <end position="486"/>
    </location>
</feature>